<protein>
    <recommendedName>
        <fullName evidence="3">RHS repeat-associated core domain-containing protein</fullName>
    </recommendedName>
</protein>
<dbReference type="OrthoDB" id="667524at2"/>
<evidence type="ECO:0008006" key="3">
    <source>
        <dbReference type="Google" id="ProtNLM"/>
    </source>
</evidence>
<dbReference type="PANTHER" id="PTHR32305">
    <property type="match status" value="1"/>
</dbReference>
<dbReference type="Gene3D" id="2.180.10.10">
    <property type="entry name" value="RHS repeat-associated core"/>
    <property type="match status" value="1"/>
</dbReference>
<proteinExistence type="predicted"/>
<dbReference type="PANTHER" id="PTHR32305:SF15">
    <property type="entry name" value="PROTEIN RHSA-RELATED"/>
    <property type="match status" value="1"/>
</dbReference>
<dbReference type="InterPro" id="IPR050708">
    <property type="entry name" value="T6SS_VgrG/RHS"/>
</dbReference>
<organism evidence="1 2">
    <name type="scientific">Mangrovivirga cuniculi</name>
    <dbReference type="NCBI Taxonomy" id="2715131"/>
    <lineage>
        <taxon>Bacteria</taxon>
        <taxon>Pseudomonadati</taxon>
        <taxon>Bacteroidota</taxon>
        <taxon>Cytophagia</taxon>
        <taxon>Cytophagales</taxon>
        <taxon>Mangrovivirgaceae</taxon>
        <taxon>Mangrovivirga</taxon>
    </lineage>
</organism>
<accession>A0A4D7JLE4</accession>
<dbReference type="NCBIfam" id="TIGR03696">
    <property type="entry name" value="Rhs_assc_core"/>
    <property type="match status" value="1"/>
</dbReference>
<dbReference type="AlphaFoldDB" id="A0A4D7JLE4"/>
<name>A0A4D7JLE4_9BACT</name>
<dbReference type="Proteomes" id="UP000298616">
    <property type="component" value="Chromosome"/>
</dbReference>
<dbReference type="KEGG" id="fpf:DCC35_12345"/>
<keyword evidence="2" id="KW-1185">Reference proteome</keyword>
<evidence type="ECO:0000313" key="1">
    <source>
        <dbReference type="EMBL" id="QCK15477.1"/>
    </source>
</evidence>
<gene>
    <name evidence="1" type="ORF">DCC35_12345</name>
</gene>
<evidence type="ECO:0000313" key="2">
    <source>
        <dbReference type="Proteomes" id="UP000298616"/>
    </source>
</evidence>
<dbReference type="InterPro" id="IPR022385">
    <property type="entry name" value="Rhs_assc_core"/>
</dbReference>
<dbReference type="EMBL" id="CP028923">
    <property type="protein sequence ID" value="QCK15477.1"/>
    <property type="molecule type" value="Genomic_DNA"/>
</dbReference>
<reference evidence="1 2" key="1">
    <citation type="submission" date="2018-04" db="EMBL/GenBank/DDBJ databases">
        <title>Complete genome uncultured novel isolate.</title>
        <authorList>
            <person name="Merlino G."/>
        </authorList>
    </citation>
    <scope>NUCLEOTIDE SEQUENCE [LARGE SCALE GENOMIC DNA]</scope>
    <source>
        <strain evidence="2">R1DC9</strain>
    </source>
</reference>
<sequence length="395" mass="43913">MAPRMAKYVEVRAFRKCPVNIFSEEPECRAGKNLKFLGENGEILTAGKSGKIPPGQLNGKGGNGGSASEPFQYYYHPDHLGSSSYITDASGEVYQHLEYMAFGETFVEEHSNTNRTPYLFNGKELDEETGLYYYGARYSNPKSSIWISVDALSDEYPNVSPYSLLGNNPINMVDNDGNAVGPAPNIIPIMTGIIKHPFSNKRSGTYNYGIQAYWLLKSHPSVGSLLERASYIRGADNVNKIIGKGRHPAYPLTSILIDIPISMEKGDILNEAYKIDRAQAERDLAGARMKEADNILGNIDLADATGVFDANLDDQTKIDLTNYEMIKKYGNSKNMSDYKNIFKGGTSKDYLKLLERLSIQLSSDMDSNKARIININLLDGPPIELSLPETKNYYY</sequence>